<dbReference type="GO" id="GO:0009166">
    <property type="term" value="P:nucleotide catabolic process"/>
    <property type="evidence" value="ECO:0007669"/>
    <property type="project" value="InterPro"/>
</dbReference>
<dbReference type="InterPro" id="IPR036907">
    <property type="entry name" value="5'-Nucleotdase_C_sf"/>
</dbReference>
<dbReference type="GO" id="GO:0016787">
    <property type="term" value="F:hydrolase activity"/>
    <property type="evidence" value="ECO:0007669"/>
    <property type="project" value="UniProtKB-KW"/>
</dbReference>
<keyword evidence="9" id="KW-1185">Reference proteome</keyword>
<keyword evidence="1" id="KW-0479">Metal-binding</keyword>
<dbReference type="GO" id="GO:0046872">
    <property type="term" value="F:metal ion binding"/>
    <property type="evidence" value="ECO:0007669"/>
    <property type="project" value="UniProtKB-KW"/>
</dbReference>
<dbReference type="InterPro" id="IPR029052">
    <property type="entry name" value="Metallo-depent_PP-like"/>
</dbReference>
<accession>A0A501WKX9</accession>
<gene>
    <name evidence="8" type="ORF">FJM51_16455</name>
</gene>
<dbReference type="InterPro" id="IPR004843">
    <property type="entry name" value="Calcineurin-like_PHP"/>
</dbReference>
<dbReference type="PRINTS" id="PR01607">
    <property type="entry name" value="APYRASEFAMLY"/>
</dbReference>
<dbReference type="Pfam" id="PF00149">
    <property type="entry name" value="Metallophos"/>
    <property type="match status" value="1"/>
</dbReference>
<evidence type="ECO:0000313" key="8">
    <source>
        <dbReference type="EMBL" id="TPE48804.1"/>
    </source>
</evidence>
<dbReference type="PANTHER" id="PTHR11575">
    <property type="entry name" value="5'-NUCLEOTIDASE-RELATED"/>
    <property type="match status" value="1"/>
</dbReference>
<feature type="domain" description="5'-Nucleotidase C-terminal" evidence="7">
    <location>
        <begin position="342"/>
        <end position="494"/>
    </location>
</feature>
<dbReference type="SUPFAM" id="SSF55816">
    <property type="entry name" value="5'-nucleotidase (syn. UDP-sugar hydrolase), C-terminal domain"/>
    <property type="match status" value="1"/>
</dbReference>
<sequence length="534" mass="55663">MPVRPPLIALALLVLGTGTARAYTLEILHFNDFHSRIESINKYDSTCSGEDEAAGACFGGAARMLTEIDARRDAAKAKDEAVLVLNAGDVFQGSLFFTTYSGKAELDFMNRLGLDAMVVGNHEFDLGPGPLAEFIKGANFPVLFGNATVTEDPMLGPLAEGPRVLEAGGEKIGIVGAVTPETATISTPGPTVRFEDPAVTIARDVAALEGEGVNKIILLSHLGAPEDIRIAGSVAGIDAVIGGHTHTLFSNSEGAPYPYPLMVDGPGNAKVPVVSAGAYSKYLGDLTLTFDDQGAVTAAGGDTILLDRSVTPDPGVLKDIKTYSGPIEALKAKRVGEVGADIDGSRESCRARECAMGDLVADAMLDRVKGQGVTIALQNGGGLRASIGAGEVSMGEVLAVLPFQNTLSTFNISGAGIVAALENGVSEVEEGAGRFPQVAGLRFTWDPAGAPNGGRIREVLVAEGDGWAPIDRAKVYTVVTNNFMRNGGDGYAVLRDQGDNAYDYGPNLEDVLADYLAARPGYTPPPADRITRAE</sequence>
<dbReference type="SUPFAM" id="SSF56300">
    <property type="entry name" value="Metallo-dependent phosphatases"/>
    <property type="match status" value="1"/>
</dbReference>
<feature type="domain" description="Calcineurin-like phosphoesterase" evidence="6">
    <location>
        <begin position="27"/>
        <end position="247"/>
    </location>
</feature>
<dbReference type="InterPro" id="IPR008334">
    <property type="entry name" value="5'-Nucleotdase_C"/>
</dbReference>
<dbReference type="Pfam" id="PF02872">
    <property type="entry name" value="5_nucleotid_C"/>
    <property type="match status" value="1"/>
</dbReference>
<dbReference type="AlphaFoldDB" id="A0A501WKX9"/>
<organism evidence="8 9">
    <name type="scientific">Amaricoccus solimangrovi</name>
    <dbReference type="NCBI Taxonomy" id="2589815"/>
    <lineage>
        <taxon>Bacteria</taxon>
        <taxon>Pseudomonadati</taxon>
        <taxon>Pseudomonadota</taxon>
        <taxon>Alphaproteobacteria</taxon>
        <taxon>Rhodobacterales</taxon>
        <taxon>Paracoccaceae</taxon>
        <taxon>Amaricoccus</taxon>
    </lineage>
</organism>
<protein>
    <submittedName>
        <fullName evidence="8">Multifunctional 2',3'-cyclic-nucleotide 2'-phosphodiesterase/5'-nucleotidase/3'-nucleotidase</fullName>
    </submittedName>
</protein>
<dbReference type="PANTHER" id="PTHR11575:SF24">
    <property type="entry name" value="5'-NUCLEOTIDASE"/>
    <property type="match status" value="1"/>
</dbReference>
<dbReference type="InterPro" id="IPR006179">
    <property type="entry name" value="5_nucleotidase/apyrase"/>
</dbReference>
<dbReference type="FunFam" id="3.60.21.10:FF:000020">
    <property type="entry name" value="NT5E isoform 4"/>
    <property type="match status" value="1"/>
</dbReference>
<dbReference type="Proteomes" id="UP000319255">
    <property type="component" value="Unassembled WGS sequence"/>
</dbReference>
<keyword evidence="2" id="KW-0732">Signal</keyword>
<dbReference type="RefSeq" id="WP_140455234.1">
    <property type="nucleotide sequence ID" value="NZ_VFRP01000019.1"/>
</dbReference>
<name>A0A501WKX9_9RHOB</name>
<dbReference type="EMBL" id="VFRP01000019">
    <property type="protein sequence ID" value="TPE48804.1"/>
    <property type="molecule type" value="Genomic_DNA"/>
</dbReference>
<dbReference type="Gene3D" id="3.90.780.10">
    <property type="entry name" value="5'-Nucleotidase, C-terminal domain"/>
    <property type="match status" value="1"/>
</dbReference>
<comment type="caution">
    <text evidence="8">The sequence shown here is derived from an EMBL/GenBank/DDBJ whole genome shotgun (WGS) entry which is preliminary data.</text>
</comment>
<evidence type="ECO:0000256" key="4">
    <source>
        <dbReference type="ARBA" id="ARBA00022801"/>
    </source>
</evidence>
<evidence type="ECO:0000313" key="9">
    <source>
        <dbReference type="Proteomes" id="UP000319255"/>
    </source>
</evidence>
<dbReference type="Gene3D" id="3.60.21.10">
    <property type="match status" value="1"/>
</dbReference>
<reference evidence="8 9" key="1">
    <citation type="submission" date="2019-06" db="EMBL/GenBank/DDBJ databases">
        <title>A novel bacterium of genus Amaricoccus, isolated from marine sediment.</title>
        <authorList>
            <person name="Huang H."/>
            <person name="Mo K."/>
            <person name="Hu Y."/>
        </authorList>
    </citation>
    <scope>NUCLEOTIDE SEQUENCE [LARGE SCALE GENOMIC DNA]</scope>
    <source>
        <strain evidence="8 9">HB172011</strain>
    </source>
</reference>
<keyword evidence="3 5" id="KW-0547">Nucleotide-binding</keyword>
<evidence type="ECO:0000256" key="3">
    <source>
        <dbReference type="ARBA" id="ARBA00022741"/>
    </source>
</evidence>
<proteinExistence type="inferred from homology"/>
<evidence type="ECO:0000256" key="1">
    <source>
        <dbReference type="ARBA" id="ARBA00022723"/>
    </source>
</evidence>
<evidence type="ECO:0000259" key="7">
    <source>
        <dbReference type="Pfam" id="PF02872"/>
    </source>
</evidence>
<dbReference type="GO" id="GO:0000166">
    <property type="term" value="F:nucleotide binding"/>
    <property type="evidence" value="ECO:0007669"/>
    <property type="project" value="UniProtKB-KW"/>
</dbReference>
<evidence type="ECO:0000256" key="2">
    <source>
        <dbReference type="ARBA" id="ARBA00022729"/>
    </source>
</evidence>
<dbReference type="OrthoDB" id="9803927at2"/>
<keyword evidence="4 5" id="KW-0378">Hydrolase</keyword>
<comment type="similarity">
    <text evidence="5">Belongs to the 5'-nucleotidase family.</text>
</comment>
<evidence type="ECO:0000259" key="6">
    <source>
        <dbReference type="Pfam" id="PF00149"/>
    </source>
</evidence>
<evidence type="ECO:0000256" key="5">
    <source>
        <dbReference type="RuleBase" id="RU362119"/>
    </source>
</evidence>